<name>A0A2V4EBR8_9GAMM</name>
<dbReference type="Proteomes" id="UP000247673">
    <property type="component" value="Unassembled WGS sequence"/>
</dbReference>
<dbReference type="PANTHER" id="PTHR35175">
    <property type="entry name" value="DUF1289 DOMAIN-CONTAINING PROTEIN"/>
    <property type="match status" value="1"/>
</dbReference>
<evidence type="ECO:0000313" key="2">
    <source>
        <dbReference type="Proteomes" id="UP000247673"/>
    </source>
</evidence>
<accession>A0A2V4EBR8</accession>
<proteinExistence type="predicted"/>
<dbReference type="AlphaFoldDB" id="A0A2V4EBR8"/>
<dbReference type="OrthoDB" id="8911262at2"/>
<organism evidence="1 2">
    <name type="scientific">Gilliamella apis</name>
    <dbReference type="NCBI Taxonomy" id="1970738"/>
    <lineage>
        <taxon>Bacteria</taxon>
        <taxon>Pseudomonadati</taxon>
        <taxon>Pseudomonadota</taxon>
        <taxon>Gammaproteobacteria</taxon>
        <taxon>Orbales</taxon>
        <taxon>Orbaceae</taxon>
        <taxon>Gilliamella</taxon>
    </lineage>
</organism>
<dbReference type="Pfam" id="PF06945">
    <property type="entry name" value="DUF1289"/>
    <property type="match status" value="1"/>
</dbReference>
<evidence type="ECO:0000313" key="1">
    <source>
        <dbReference type="EMBL" id="PXY91893.1"/>
    </source>
</evidence>
<dbReference type="RefSeq" id="WP_110447809.1">
    <property type="nucleotide sequence ID" value="NZ_QGLO01000004.1"/>
</dbReference>
<dbReference type="EMBL" id="QGLO01000004">
    <property type="protein sequence ID" value="PXY91893.1"/>
    <property type="molecule type" value="Genomic_DNA"/>
</dbReference>
<gene>
    <name evidence="1" type="ORF">DKK78_06155</name>
</gene>
<dbReference type="InterPro" id="IPR010710">
    <property type="entry name" value="DUF1289"/>
</dbReference>
<dbReference type="PANTHER" id="PTHR35175:SF1">
    <property type="entry name" value="OXIDOREDUCTASE"/>
    <property type="match status" value="1"/>
</dbReference>
<sequence>MDQIEFFDIPSPCQRVCQMDRQGYCIKCYRSRDERFNWLNYSNYQKQEVLRLCRQRAIRRYYQFLQQQRQQNNQITFSQIDFNF</sequence>
<reference evidence="1 2" key="1">
    <citation type="submission" date="2018-05" db="EMBL/GenBank/DDBJ databases">
        <title>Reference genomes for bee gut microbiota database.</title>
        <authorList>
            <person name="Ellegaard K.M."/>
        </authorList>
    </citation>
    <scope>NUCLEOTIDE SEQUENCE [LARGE SCALE GENOMIC DNA]</scope>
    <source>
        <strain evidence="1 2">ESL0172</strain>
    </source>
</reference>
<protein>
    <submittedName>
        <fullName evidence="1">DUF1289 domain-containing protein</fullName>
    </submittedName>
</protein>
<keyword evidence="2" id="KW-1185">Reference proteome</keyword>
<comment type="caution">
    <text evidence="1">The sequence shown here is derived from an EMBL/GenBank/DDBJ whole genome shotgun (WGS) entry which is preliminary data.</text>
</comment>